<keyword evidence="2" id="KW-0732">Signal</keyword>
<sequence>MKSVVVFVVTAFCALTIGAFAGTAAAEDGSAGVPVVSSTGPGGDSGWGR</sequence>
<dbReference type="Proteomes" id="UP000002066">
    <property type="component" value="Chromosome"/>
</dbReference>
<feature type="compositionally biased region" description="Low complexity" evidence="1">
    <location>
        <begin position="29"/>
        <end position="39"/>
    </location>
</feature>
<feature type="chain" id="PRO_5038468480" evidence="2">
    <location>
        <begin position="22"/>
        <end position="49"/>
    </location>
</feature>
<evidence type="ECO:0000313" key="4">
    <source>
        <dbReference type="Proteomes" id="UP000002066"/>
    </source>
</evidence>
<organism evidence="3 4">
    <name type="scientific">Streptomyces pratensis (strain ATCC 33331 / IAF-45CD)</name>
    <dbReference type="NCBI Taxonomy" id="591167"/>
    <lineage>
        <taxon>Bacteria</taxon>
        <taxon>Bacillati</taxon>
        <taxon>Actinomycetota</taxon>
        <taxon>Actinomycetes</taxon>
        <taxon>Kitasatosporales</taxon>
        <taxon>Streptomycetaceae</taxon>
        <taxon>Streptomyces</taxon>
    </lineage>
</organism>
<evidence type="ECO:0000256" key="2">
    <source>
        <dbReference type="SAM" id="SignalP"/>
    </source>
</evidence>
<feature type="compositionally biased region" description="Gly residues" evidence="1">
    <location>
        <begin position="40"/>
        <end position="49"/>
    </location>
</feature>
<feature type="region of interest" description="Disordered" evidence="1">
    <location>
        <begin position="28"/>
        <end position="49"/>
    </location>
</feature>
<dbReference type="EMBL" id="CP002475">
    <property type="protein sequence ID" value="ADW01592.1"/>
    <property type="molecule type" value="Genomic_DNA"/>
</dbReference>
<dbReference type="AlphaFoldDB" id="A0A8D4BA01"/>
<dbReference type="KEGG" id="sfa:Sfla_0124"/>
<name>A0A8D4BA01_STRFA</name>
<feature type="signal peptide" evidence="2">
    <location>
        <begin position="1"/>
        <end position="21"/>
    </location>
</feature>
<gene>
    <name evidence="3" type="ordered locus">Sfla_0124</name>
</gene>
<evidence type="ECO:0000313" key="3">
    <source>
        <dbReference type="EMBL" id="ADW01592.1"/>
    </source>
</evidence>
<evidence type="ECO:0000256" key="1">
    <source>
        <dbReference type="SAM" id="MobiDB-lite"/>
    </source>
</evidence>
<proteinExistence type="predicted"/>
<reference evidence="3 4" key="1">
    <citation type="submission" date="2011-01" db="EMBL/GenBank/DDBJ databases">
        <title>Complete sequence of chromosome of Streptomyces flavogriseus ATCC 33331.</title>
        <authorList>
            <consortium name="US DOE Joint Genome Institute"/>
            <person name="Lucas S."/>
            <person name="Copeland A."/>
            <person name="Lapidus A."/>
            <person name="Cheng J.-F."/>
            <person name="Goodwin L."/>
            <person name="Pitluck S."/>
            <person name="Davenport K."/>
            <person name="Detter J.C."/>
            <person name="Han C."/>
            <person name="Tapia R."/>
            <person name="Land M."/>
            <person name="Hauser L."/>
            <person name="Kyrpides N."/>
            <person name="Ivanova N."/>
            <person name="Ovchinnikova G."/>
            <person name="Pagani I."/>
            <person name="Brumm P."/>
            <person name="Mead D."/>
            <person name="Woyke T."/>
        </authorList>
    </citation>
    <scope>NUCLEOTIDE SEQUENCE [LARGE SCALE GENOMIC DNA]</scope>
    <source>
        <strain evidence="4">ATCC 33331 / IAF-45CD</strain>
    </source>
</reference>
<accession>A0A8D4BA01</accession>
<protein>
    <submittedName>
        <fullName evidence="3">Uncharacterized protein</fullName>
    </submittedName>
</protein>